<keyword evidence="4 12" id="KW-0812">Transmembrane</keyword>
<evidence type="ECO:0000256" key="2">
    <source>
        <dbReference type="ARBA" id="ARBA00009324"/>
    </source>
</evidence>
<comment type="caution">
    <text evidence="15">The sequence shown here is derived from an EMBL/GenBank/DDBJ whole genome shotgun (WGS) entry which is preliminary data.</text>
</comment>
<comment type="catalytic activity">
    <reaction evidence="10">
        <text>a long-chain fatty aldehyde + 2 NADPH + O2 + H(+) = a long-chain alkane + formate + 2 NADP(+) + H2O</text>
        <dbReference type="Rhea" id="RHEA:21440"/>
        <dbReference type="ChEBI" id="CHEBI:15377"/>
        <dbReference type="ChEBI" id="CHEBI:15378"/>
        <dbReference type="ChEBI" id="CHEBI:15379"/>
        <dbReference type="ChEBI" id="CHEBI:15740"/>
        <dbReference type="ChEBI" id="CHEBI:17176"/>
        <dbReference type="ChEBI" id="CHEBI:57783"/>
        <dbReference type="ChEBI" id="CHEBI:58349"/>
        <dbReference type="ChEBI" id="CHEBI:83563"/>
        <dbReference type="EC" id="4.1.99.5"/>
    </reaction>
</comment>
<evidence type="ECO:0000256" key="5">
    <source>
        <dbReference type="ARBA" id="ARBA00022824"/>
    </source>
</evidence>
<sequence>MAFPKHKDSIATDDLSRPKKEQEESLSQREREKKREERERSEMASQPGPLTNWPWHRLGNFKYVLLAPWVAHSMHQFVTRKREERDLFNFLTLPFLLLRLLYSQLWISYSRYQTARSKRRIVTKSLDFEQVDRERNWDDQIILTALLMYVVNLVLPAAQKLPWWNTKGIILIALLHIGPVEFLYYWFHRALHHHFLYSRYHSHHHASIVTEPITSVIHPFAEEFVYFLLFAIPIIPSILCGDGSIVGVAGYLIYVDFMNYMGHCNFEMVPNWLFRIFPPLKYLMYTPSFHSIHHTKFQANYSLFMPFYDYIYSTCDKTTDSLYERSLKGREEEKTEVVHLTHLTGIQSIFHLRLGFASVASRPFISGLYLWIVSPLSYLLVLLTWIFGTTFTLERNKFNDRSMETWVVPRYSFQYISRLEKGRINRLIEKAILDAEKMGAKVLSLGLFNQGEELNRYGDIYISKNPSMKIKIVDGTGLAAALVLNSIPDGTKRVLLIGKLNKLAYYLSLVLCQRKIQVVEIMHKDLYEFLKLQMPQKMKDFVLLSDSYMSKVWLVGEDLRYSDQMKAAKGVHFIPFSQFPPTTVRKDCIYNSTPAMVVPKAFENLHCCENWLPRRVISAWRAAGIIHALEGWETHECGENVTSIDKVWDAALKHGFAPFSLASEI</sequence>
<evidence type="ECO:0000256" key="3">
    <source>
        <dbReference type="ARBA" id="ARBA00013146"/>
    </source>
</evidence>
<dbReference type="EMBL" id="SWLB01000002">
    <property type="protein sequence ID" value="KAF3341125.1"/>
    <property type="molecule type" value="Genomic_DNA"/>
</dbReference>
<evidence type="ECO:0000256" key="7">
    <source>
        <dbReference type="ARBA" id="ARBA00022989"/>
    </source>
</evidence>
<dbReference type="GO" id="GO:0005506">
    <property type="term" value="F:iron ion binding"/>
    <property type="evidence" value="ECO:0007669"/>
    <property type="project" value="InterPro"/>
</dbReference>
<feature type="domain" description="Very-long-chain aldehyde decarbonylase CER1-like C-terminal" evidence="14">
    <location>
        <begin position="494"/>
        <end position="658"/>
    </location>
</feature>
<accession>A0A833R9J1</accession>
<feature type="domain" description="Fatty acid hydroxylase" evidence="13">
    <location>
        <begin position="175"/>
        <end position="314"/>
    </location>
</feature>
<dbReference type="OrthoDB" id="408954at2759"/>
<comment type="similarity">
    <text evidence="2">Belongs to the sterol desaturase family.</text>
</comment>
<evidence type="ECO:0000259" key="13">
    <source>
        <dbReference type="Pfam" id="PF04116"/>
    </source>
</evidence>
<evidence type="ECO:0000256" key="1">
    <source>
        <dbReference type="ARBA" id="ARBA00004477"/>
    </source>
</evidence>
<dbReference type="PANTHER" id="PTHR11863">
    <property type="entry name" value="STEROL DESATURASE"/>
    <property type="match status" value="1"/>
</dbReference>
<evidence type="ECO:0000256" key="12">
    <source>
        <dbReference type="SAM" id="Phobius"/>
    </source>
</evidence>
<proteinExistence type="inferred from homology"/>
<dbReference type="Pfam" id="PF12076">
    <property type="entry name" value="CER1-like_C"/>
    <property type="match status" value="1"/>
</dbReference>
<keyword evidence="7 12" id="KW-1133">Transmembrane helix</keyword>
<evidence type="ECO:0000259" key="14">
    <source>
        <dbReference type="Pfam" id="PF12076"/>
    </source>
</evidence>
<dbReference type="GO" id="GO:0071771">
    <property type="term" value="F:aldehyde oxygenase (deformylating) activity"/>
    <property type="evidence" value="ECO:0007669"/>
    <property type="project" value="UniProtKB-EC"/>
</dbReference>
<protein>
    <recommendedName>
        <fullName evidence="3">aldehyde oxygenase (deformylating)</fullName>
        <ecNumber evidence="3">4.1.99.5</ecNumber>
    </recommendedName>
</protein>
<feature type="transmembrane region" description="Helical" evidence="12">
    <location>
        <begin position="140"/>
        <end position="157"/>
    </location>
</feature>
<reference evidence="15" key="1">
    <citation type="submission" date="2020-01" db="EMBL/GenBank/DDBJ databases">
        <title>Genome sequence of Kobresia littledalei, the first chromosome-level genome in the family Cyperaceae.</title>
        <authorList>
            <person name="Qu G."/>
        </authorList>
    </citation>
    <scope>NUCLEOTIDE SEQUENCE</scope>
    <source>
        <strain evidence="15">C.B.Clarke</strain>
        <tissue evidence="15">Leaf</tissue>
    </source>
</reference>
<dbReference type="GO" id="GO:0005789">
    <property type="term" value="C:endoplasmic reticulum membrane"/>
    <property type="evidence" value="ECO:0007669"/>
    <property type="project" value="UniProtKB-SubCell"/>
</dbReference>
<evidence type="ECO:0000256" key="4">
    <source>
        <dbReference type="ARBA" id="ARBA00022692"/>
    </source>
</evidence>
<dbReference type="GO" id="GO:0006950">
    <property type="term" value="P:response to stress"/>
    <property type="evidence" value="ECO:0007669"/>
    <property type="project" value="UniProtKB-ARBA"/>
</dbReference>
<evidence type="ECO:0000313" key="16">
    <source>
        <dbReference type="Proteomes" id="UP000623129"/>
    </source>
</evidence>
<dbReference type="EC" id="4.1.99.5" evidence="3"/>
<evidence type="ECO:0000256" key="10">
    <source>
        <dbReference type="ARBA" id="ARBA00047909"/>
    </source>
</evidence>
<dbReference type="InterPro" id="IPR050307">
    <property type="entry name" value="Sterol_Desaturase_Related"/>
</dbReference>
<dbReference type="Pfam" id="PF04116">
    <property type="entry name" value="FA_hydroxylase"/>
    <property type="match status" value="1"/>
</dbReference>
<evidence type="ECO:0000313" key="15">
    <source>
        <dbReference type="EMBL" id="KAF3341125.1"/>
    </source>
</evidence>
<keyword evidence="9" id="KW-0456">Lyase</keyword>
<evidence type="ECO:0000256" key="9">
    <source>
        <dbReference type="ARBA" id="ARBA00023239"/>
    </source>
</evidence>
<feature type="transmembrane region" description="Helical" evidence="12">
    <location>
        <begin position="224"/>
        <end position="254"/>
    </location>
</feature>
<feature type="transmembrane region" description="Helical" evidence="12">
    <location>
        <begin position="169"/>
        <end position="187"/>
    </location>
</feature>
<feature type="region of interest" description="Disordered" evidence="11">
    <location>
        <begin position="1"/>
        <end position="48"/>
    </location>
</feature>
<name>A0A833R9J1_9POAL</name>
<feature type="transmembrane region" description="Helical" evidence="12">
    <location>
        <begin position="368"/>
        <end position="393"/>
    </location>
</feature>
<evidence type="ECO:0000256" key="11">
    <source>
        <dbReference type="SAM" id="MobiDB-lite"/>
    </source>
</evidence>
<keyword evidence="6" id="KW-0521">NADP</keyword>
<feature type="transmembrane region" description="Helical" evidence="12">
    <location>
        <begin position="87"/>
        <end position="107"/>
    </location>
</feature>
<dbReference type="InterPro" id="IPR021940">
    <property type="entry name" value="CER1-like_C"/>
</dbReference>
<dbReference type="GO" id="GO:0016491">
    <property type="term" value="F:oxidoreductase activity"/>
    <property type="evidence" value="ECO:0007669"/>
    <property type="project" value="InterPro"/>
</dbReference>
<keyword evidence="5" id="KW-0256">Endoplasmic reticulum</keyword>
<organism evidence="15 16">
    <name type="scientific">Carex littledalei</name>
    <dbReference type="NCBI Taxonomy" id="544730"/>
    <lineage>
        <taxon>Eukaryota</taxon>
        <taxon>Viridiplantae</taxon>
        <taxon>Streptophyta</taxon>
        <taxon>Embryophyta</taxon>
        <taxon>Tracheophyta</taxon>
        <taxon>Spermatophyta</taxon>
        <taxon>Magnoliopsida</taxon>
        <taxon>Liliopsida</taxon>
        <taxon>Poales</taxon>
        <taxon>Cyperaceae</taxon>
        <taxon>Cyperoideae</taxon>
        <taxon>Cariceae</taxon>
        <taxon>Carex</taxon>
        <taxon>Carex subgen. Euthyceras</taxon>
    </lineage>
</organism>
<keyword evidence="8 12" id="KW-0472">Membrane</keyword>
<comment type="subcellular location">
    <subcellularLocation>
        <location evidence="1">Endoplasmic reticulum membrane</location>
        <topology evidence="1">Multi-pass membrane protein</topology>
    </subcellularLocation>
</comment>
<dbReference type="AlphaFoldDB" id="A0A833R9J1"/>
<gene>
    <name evidence="15" type="ORF">FCM35_KLT09969</name>
</gene>
<dbReference type="GO" id="GO:0008610">
    <property type="term" value="P:lipid biosynthetic process"/>
    <property type="evidence" value="ECO:0007669"/>
    <property type="project" value="InterPro"/>
</dbReference>
<evidence type="ECO:0000256" key="8">
    <source>
        <dbReference type="ARBA" id="ARBA00023136"/>
    </source>
</evidence>
<dbReference type="Proteomes" id="UP000623129">
    <property type="component" value="Unassembled WGS sequence"/>
</dbReference>
<feature type="compositionally biased region" description="Basic and acidic residues" evidence="11">
    <location>
        <begin position="1"/>
        <end position="42"/>
    </location>
</feature>
<dbReference type="InterPro" id="IPR006694">
    <property type="entry name" value="Fatty_acid_hydroxylase"/>
</dbReference>
<keyword evidence="16" id="KW-1185">Reference proteome</keyword>
<evidence type="ECO:0000256" key="6">
    <source>
        <dbReference type="ARBA" id="ARBA00022857"/>
    </source>
</evidence>